<dbReference type="OrthoDB" id="10263272at2759"/>
<dbReference type="InterPro" id="IPR056150">
    <property type="entry name" value="WD40_CDC20-Fz"/>
</dbReference>
<dbReference type="PANTHER" id="PTHR19918">
    <property type="entry name" value="CELL DIVISION CYCLE 20 CDC20 FIZZY -RELATED"/>
    <property type="match status" value="1"/>
</dbReference>
<dbReference type="InterPro" id="IPR001680">
    <property type="entry name" value="WD40_rpt"/>
</dbReference>
<dbReference type="Proteomes" id="UP000703269">
    <property type="component" value="Unassembled WGS sequence"/>
</dbReference>
<feature type="domain" description="CDC20/Fizzy WD40" evidence="5">
    <location>
        <begin position="146"/>
        <end position="469"/>
    </location>
</feature>
<dbReference type="GO" id="GO:1990757">
    <property type="term" value="F:ubiquitin ligase activator activity"/>
    <property type="evidence" value="ECO:0007669"/>
    <property type="project" value="TreeGrafter"/>
</dbReference>
<dbReference type="PROSITE" id="PS50082">
    <property type="entry name" value="WD_REPEATS_2"/>
    <property type="match status" value="1"/>
</dbReference>
<dbReference type="Pfam" id="PF24807">
    <property type="entry name" value="WD40_CDC20-Fz"/>
    <property type="match status" value="1"/>
</dbReference>
<evidence type="ECO:0000256" key="2">
    <source>
        <dbReference type="ARBA" id="ARBA00022574"/>
    </source>
</evidence>
<dbReference type="PANTHER" id="PTHR19918:SF5">
    <property type="entry name" value="MEIOSIS-SPECIFIC APC_C ACTIVATOR PROTEIN AMA1"/>
    <property type="match status" value="1"/>
</dbReference>
<reference evidence="6 7" key="1">
    <citation type="submission" date="2021-08" db="EMBL/GenBank/DDBJ databases">
        <title>Draft Genome Sequence of Phanerochaete sordida strain YK-624.</title>
        <authorList>
            <person name="Mori T."/>
            <person name="Dohra H."/>
            <person name="Suzuki T."/>
            <person name="Kawagishi H."/>
            <person name="Hirai H."/>
        </authorList>
    </citation>
    <scope>NUCLEOTIDE SEQUENCE [LARGE SCALE GENOMIC DNA]</scope>
    <source>
        <strain evidence="6 7">YK-624</strain>
    </source>
</reference>
<dbReference type="SUPFAM" id="SSF50978">
    <property type="entry name" value="WD40 repeat-like"/>
    <property type="match status" value="1"/>
</dbReference>
<dbReference type="GO" id="GO:0010997">
    <property type="term" value="F:anaphase-promoting complex binding"/>
    <property type="evidence" value="ECO:0007669"/>
    <property type="project" value="InterPro"/>
</dbReference>
<proteinExistence type="inferred from homology"/>
<dbReference type="InterPro" id="IPR036322">
    <property type="entry name" value="WD40_repeat_dom_sf"/>
</dbReference>
<dbReference type="Gene3D" id="2.130.10.10">
    <property type="entry name" value="YVTN repeat-like/Quinoprotein amine dehydrogenase"/>
    <property type="match status" value="1"/>
</dbReference>
<evidence type="ECO:0000256" key="4">
    <source>
        <dbReference type="PROSITE-ProRule" id="PRU00221"/>
    </source>
</evidence>
<dbReference type="PROSITE" id="PS50294">
    <property type="entry name" value="WD_REPEATS_REGION"/>
    <property type="match status" value="1"/>
</dbReference>
<dbReference type="GO" id="GO:0031145">
    <property type="term" value="P:anaphase-promoting complex-dependent catabolic process"/>
    <property type="evidence" value="ECO:0007669"/>
    <property type="project" value="TreeGrafter"/>
</dbReference>
<dbReference type="GO" id="GO:0005680">
    <property type="term" value="C:anaphase-promoting complex"/>
    <property type="evidence" value="ECO:0007669"/>
    <property type="project" value="TreeGrafter"/>
</dbReference>
<sequence>MEGLPTNLCVTPRRKRTWTPSSVTNAYTNKRRRVSLAAVDLKAEAIAGPSSAPARVQPSGDRFISSRPEIQAPLNITPRTRRIANVFGLIDERVLRFTDITPSVADSSDYSSLRTNFAQLLTKTSKVASTSCVANLGARKQFVLALDGPGVPPDPFAYPLTWSHRNQIAVACGKDVYYQDLDSRVIKHLCKVTKTSQGRPTSVQWSTESPSEIAVGTTLGSIQLFDAGVGDSIREWREENWSAVGGMDWRGAVLAAGADGGTVEFYDARDPLIVTRLEQHRSKVHGVKFSPDGNHLATSDQNGVVYIWDVRMSRPLGDCKRVGGRIKHGAPVKALAWCPWQPDLLATGSTYPDGKIRVFSTKATSPIAAPVHALALHTAVTSLQWSPHAKELLSTHGTSWDPRAPRTALGRPVALPTPLTNSITVHAWPSARRLLSVTAHAGAVGHSCLSPDGTSVFTICPAEEAMKMWKVWSAPELPARASGSFSGRFAIR</sequence>
<dbReference type="EMBL" id="BPQB01000011">
    <property type="protein sequence ID" value="GJE88967.1"/>
    <property type="molecule type" value="Genomic_DNA"/>
</dbReference>
<dbReference type="InterPro" id="IPR019775">
    <property type="entry name" value="WD40_repeat_CS"/>
</dbReference>
<name>A0A9P3G6I1_9APHY</name>
<comment type="caution">
    <text evidence="6">The sequence shown here is derived from an EMBL/GenBank/DDBJ whole genome shotgun (WGS) entry which is preliminary data.</text>
</comment>
<organism evidence="6 7">
    <name type="scientific">Phanerochaete sordida</name>
    <dbReference type="NCBI Taxonomy" id="48140"/>
    <lineage>
        <taxon>Eukaryota</taxon>
        <taxon>Fungi</taxon>
        <taxon>Dikarya</taxon>
        <taxon>Basidiomycota</taxon>
        <taxon>Agaricomycotina</taxon>
        <taxon>Agaricomycetes</taxon>
        <taxon>Polyporales</taxon>
        <taxon>Phanerochaetaceae</taxon>
        <taxon>Phanerochaete</taxon>
    </lineage>
</organism>
<dbReference type="AlphaFoldDB" id="A0A9P3G6I1"/>
<evidence type="ECO:0000259" key="5">
    <source>
        <dbReference type="Pfam" id="PF24807"/>
    </source>
</evidence>
<dbReference type="GO" id="GO:1905786">
    <property type="term" value="P:positive regulation of anaphase-promoting complex-dependent catabolic process"/>
    <property type="evidence" value="ECO:0007669"/>
    <property type="project" value="TreeGrafter"/>
</dbReference>
<evidence type="ECO:0000256" key="1">
    <source>
        <dbReference type="ARBA" id="ARBA00006445"/>
    </source>
</evidence>
<dbReference type="InterPro" id="IPR015943">
    <property type="entry name" value="WD40/YVTN_repeat-like_dom_sf"/>
</dbReference>
<accession>A0A9P3G6I1</accession>
<evidence type="ECO:0000256" key="3">
    <source>
        <dbReference type="ARBA" id="ARBA00022737"/>
    </source>
</evidence>
<keyword evidence="3" id="KW-0677">Repeat</keyword>
<dbReference type="PROSITE" id="PS00678">
    <property type="entry name" value="WD_REPEATS_1"/>
    <property type="match status" value="1"/>
</dbReference>
<keyword evidence="7" id="KW-1185">Reference proteome</keyword>
<dbReference type="InterPro" id="IPR033010">
    <property type="entry name" value="Cdc20/Fizzy"/>
</dbReference>
<evidence type="ECO:0000313" key="6">
    <source>
        <dbReference type="EMBL" id="GJE88967.1"/>
    </source>
</evidence>
<feature type="repeat" description="WD" evidence="4">
    <location>
        <begin position="277"/>
        <end position="318"/>
    </location>
</feature>
<keyword evidence="2 4" id="KW-0853">WD repeat</keyword>
<protein>
    <submittedName>
        <fullName evidence="6">WD40 repeat-like protein</fullName>
    </submittedName>
</protein>
<comment type="similarity">
    <text evidence="1">Belongs to the WD repeat CDC20/Fizzy family.</text>
</comment>
<dbReference type="SMART" id="SM00320">
    <property type="entry name" value="WD40"/>
    <property type="match status" value="6"/>
</dbReference>
<evidence type="ECO:0000313" key="7">
    <source>
        <dbReference type="Proteomes" id="UP000703269"/>
    </source>
</evidence>
<gene>
    <name evidence="6" type="ORF">PsYK624_050550</name>
</gene>